<dbReference type="AlphaFoldDB" id="C5L888"/>
<gene>
    <name evidence="2" type="ORF">Pmar_PMAR015456</name>
</gene>
<accession>C5L888</accession>
<evidence type="ECO:0000313" key="3">
    <source>
        <dbReference type="Proteomes" id="UP000007800"/>
    </source>
</evidence>
<feature type="region of interest" description="Disordered" evidence="1">
    <location>
        <begin position="30"/>
        <end position="51"/>
    </location>
</feature>
<dbReference type="InParanoid" id="C5L888"/>
<keyword evidence="3" id="KW-1185">Reference proteome</keyword>
<dbReference type="GeneID" id="9059427"/>
<proteinExistence type="predicted"/>
<evidence type="ECO:0000256" key="1">
    <source>
        <dbReference type="SAM" id="MobiDB-lite"/>
    </source>
</evidence>
<sequence>MEFFRQTERLRPEMPKRIIAAFAMTELEMESPRKVARKKEERDDSALEGRSPEDMRGYWLKINDRGVENANNNSNHDVVIKKRGRGRPKLYVNGIRKCRTAKATKKLEEMSNLMFSLLFKYRHIHRSDLL</sequence>
<reference evidence="2 3" key="1">
    <citation type="submission" date="2008-07" db="EMBL/GenBank/DDBJ databases">
        <authorList>
            <person name="El-Sayed N."/>
            <person name="Caler E."/>
            <person name="Inman J."/>
            <person name="Amedeo P."/>
            <person name="Hass B."/>
            <person name="Wortman J."/>
        </authorList>
    </citation>
    <scope>NUCLEOTIDE SEQUENCE [LARGE SCALE GENOMIC DNA]</scope>
    <source>
        <strain evidence="3">ATCC 50983 / TXsc</strain>
    </source>
</reference>
<organism evidence="3">
    <name type="scientific">Perkinsus marinus (strain ATCC 50983 / TXsc)</name>
    <dbReference type="NCBI Taxonomy" id="423536"/>
    <lineage>
        <taxon>Eukaryota</taxon>
        <taxon>Sar</taxon>
        <taxon>Alveolata</taxon>
        <taxon>Perkinsozoa</taxon>
        <taxon>Perkinsea</taxon>
        <taxon>Perkinsida</taxon>
        <taxon>Perkinsidae</taxon>
        <taxon>Perkinsus</taxon>
    </lineage>
</organism>
<dbReference type="EMBL" id="GG680063">
    <property type="protein sequence ID" value="EER07044.1"/>
    <property type="molecule type" value="Genomic_DNA"/>
</dbReference>
<protein>
    <submittedName>
        <fullName evidence="2">Uncharacterized protein</fullName>
    </submittedName>
</protein>
<dbReference type="Proteomes" id="UP000007800">
    <property type="component" value="Unassembled WGS sequence"/>
</dbReference>
<name>C5L888_PERM5</name>
<dbReference type="RefSeq" id="XP_002775228.1">
    <property type="nucleotide sequence ID" value="XM_002775182.1"/>
</dbReference>
<evidence type="ECO:0000313" key="2">
    <source>
        <dbReference type="EMBL" id="EER07044.1"/>
    </source>
</evidence>